<evidence type="ECO:0000313" key="2">
    <source>
        <dbReference type="Proteomes" id="UP000523863"/>
    </source>
</evidence>
<organism evidence="1 2">
    <name type="scientific">Neomicrococcus lactis</name>
    <dbReference type="NCBI Taxonomy" id="732241"/>
    <lineage>
        <taxon>Bacteria</taxon>
        <taxon>Bacillati</taxon>
        <taxon>Actinomycetota</taxon>
        <taxon>Actinomycetes</taxon>
        <taxon>Micrococcales</taxon>
        <taxon>Micrococcaceae</taxon>
        <taxon>Neomicrococcus</taxon>
    </lineage>
</organism>
<name>A0A7W9DBT5_9MICC</name>
<dbReference type="RefSeq" id="WP_183643460.1">
    <property type="nucleotide sequence ID" value="NZ_JACHBL010000001.1"/>
</dbReference>
<dbReference type="AlphaFoldDB" id="A0A7W9DBT5"/>
<gene>
    <name evidence="1" type="ORF">BKA12_002065</name>
</gene>
<comment type="caution">
    <text evidence="1">The sequence shown here is derived from an EMBL/GenBank/DDBJ whole genome shotgun (WGS) entry which is preliminary data.</text>
</comment>
<accession>A0A7W9DBT5</accession>
<evidence type="ECO:0008006" key="3">
    <source>
        <dbReference type="Google" id="ProtNLM"/>
    </source>
</evidence>
<dbReference type="EMBL" id="JACHBL010000001">
    <property type="protein sequence ID" value="MBB5598985.1"/>
    <property type="molecule type" value="Genomic_DNA"/>
</dbReference>
<protein>
    <recommendedName>
        <fullName evidence="3">Sensor histidine kinase</fullName>
    </recommendedName>
</protein>
<reference evidence="1 2" key="1">
    <citation type="submission" date="2020-08" db="EMBL/GenBank/DDBJ databases">
        <title>Sequencing the genomes of 1000 actinobacteria strains.</title>
        <authorList>
            <person name="Klenk H.-P."/>
        </authorList>
    </citation>
    <scope>NUCLEOTIDE SEQUENCE [LARGE SCALE GENOMIC DNA]</scope>
    <source>
        <strain evidence="1 2">DSM 23694</strain>
    </source>
</reference>
<proteinExistence type="predicted"/>
<evidence type="ECO:0000313" key="1">
    <source>
        <dbReference type="EMBL" id="MBB5598985.1"/>
    </source>
</evidence>
<dbReference type="Proteomes" id="UP000523863">
    <property type="component" value="Unassembled WGS sequence"/>
</dbReference>
<keyword evidence="2" id="KW-1185">Reference proteome</keyword>
<sequence>MSLSVANPVSVTAPERDAETGGGFGLVGLRGRAAAIGGTVWTDTTPGYFWLYAQLAMTPSAAVTP</sequence>